<accession>A0A8H3FDY1</accession>
<protein>
    <submittedName>
        <fullName evidence="2">Uncharacterized protein</fullName>
    </submittedName>
</protein>
<evidence type="ECO:0000313" key="2">
    <source>
        <dbReference type="EMBL" id="CAF9919086.1"/>
    </source>
</evidence>
<proteinExistence type="predicted"/>
<comment type="caution">
    <text evidence="2">The sequence shown here is derived from an EMBL/GenBank/DDBJ whole genome shotgun (WGS) entry which is preliminary data.</text>
</comment>
<sequence length="291" mass="32550">MALPHELLPFTVHGGDFLYKIGNQTEWIRPQSPDDGLKQNCYGIKFDSEVTVTQKHPKDESVCHVKFTLKQPIIKTEEDQLVVEAACTKVHNPHLATNGPCPDPTSQVGTLLAKTLSLAWIDRRITAVKLTRFSEEGLPEAKSPEDRERELGGRICALIDRGYRAGLTQASGPGQGKRQQDGSWEIIEEKDESQPTTASGSARRGKKNWMDLAQWEMEEENKRQAQQLATADGQAHQLATAQGERRLRKRLEYDRRALLQTVTSAINAEWDRHVGAAVAEYRTGRAKATTE</sequence>
<organism evidence="2 3">
    <name type="scientific">Imshaugia aleurites</name>
    <dbReference type="NCBI Taxonomy" id="172621"/>
    <lineage>
        <taxon>Eukaryota</taxon>
        <taxon>Fungi</taxon>
        <taxon>Dikarya</taxon>
        <taxon>Ascomycota</taxon>
        <taxon>Pezizomycotina</taxon>
        <taxon>Lecanoromycetes</taxon>
        <taxon>OSLEUM clade</taxon>
        <taxon>Lecanoromycetidae</taxon>
        <taxon>Lecanorales</taxon>
        <taxon>Lecanorineae</taxon>
        <taxon>Parmeliaceae</taxon>
        <taxon>Imshaugia</taxon>
    </lineage>
</organism>
<reference evidence="2" key="1">
    <citation type="submission" date="2021-03" db="EMBL/GenBank/DDBJ databases">
        <authorList>
            <person name="Tagirdzhanova G."/>
        </authorList>
    </citation>
    <scope>NUCLEOTIDE SEQUENCE</scope>
</reference>
<gene>
    <name evidence="2" type="ORF">IMSHALPRED_004519</name>
</gene>
<dbReference type="OrthoDB" id="5337482at2759"/>
<dbReference type="Proteomes" id="UP000664534">
    <property type="component" value="Unassembled WGS sequence"/>
</dbReference>
<keyword evidence="3" id="KW-1185">Reference proteome</keyword>
<name>A0A8H3FDY1_9LECA</name>
<dbReference type="AlphaFoldDB" id="A0A8H3FDY1"/>
<evidence type="ECO:0000256" key="1">
    <source>
        <dbReference type="SAM" id="MobiDB-lite"/>
    </source>
</evidence>
<evidence type="ECO:0000313" key="3">
    <source>
        <dbReference type="Proteomes" id="UP000664534"/>
    </source>
</evidence>
<feature type="region of interest" description="Disordered" evidence="1">
    <location>
        <begin position="187"/>
        <end position="207"/>
    </location>
</feature>
<dbReference type="EMBL" id="CAJPDT010000022">
    <property type="protein sequence ID" value="CAF9919086.1"/>
    <property type="molecule type" value="Genomic_DNA"/>
</dbReference>